<proteinExistence type="predicted"/>
<dbReference type="GO" id="GO:0016887">
    <property type="term" value="F:ATP hydrolysis activity"/>
    <property type="evidence" value="ECO:0007669"/>
    <property type="project" value="RHEA"/>
</dbReference>
<organism evidence="13 14">
    <name type="scientific">Rhizobium grahamii</name>
    <dbReference type="NCBI Taxonomy" id="1120045"/>
    <lineage>
        <taxon>Bacteria</taxon>
        <taxon>Pseudomonadati</taxon>
        <taxon>Pseudomonadota</taxon>
        <taxon>Alphaproteobacteria</taxon>
        <taxon>Hyphomicrobiales</taxon>
        <taxon>Rhizobiaceae</taxon>
        <taxon>Rhizobium/Agrobacterium group</taxon>
        <taxon>Rhizobium</taxon>
    </lineage>
</organism>
<reference evidence="13 14" key="1">
    <citation type="submission" date="2019-08" db="EMBL/GenBank/DDBJ databases">
        <title>Prosopis cineraria nodule microbiome.</title>
        <authorList>
            <person name="Ali R."/>
            <person name="Chaluvadi S.R."/>
            <person name="Wang X."/>
        </authorList>
    </citation>
    <scope>NUCLEOTIDE SEQUENCE [LARGE SCALE GENOMIC DNA]</scope>
    <source>
        <strain evidence="13 14">BG7</strain>
        <plasmid evidence="13 14">unnamed</plasmid>
    </source>
</reference>
<keyword evidence="13" id="KW-0614">Plasmid</keyword>
<name>A0A5Q0CG59_9HYPH</name>
<comment type="catalytic activity">
    <reaction evidence="9">
        <text>ATP + H2O = ADP + phosphate + H(+)</text>
        <dbReference type="Rhea" id="RHEA:13065"/>
        <dbReference type="ChEBI" id="CHEBI:15377"/>
        <dbReference type="ChEBI" id="CHEBI:15378"/>
        <dbReference type="ChEBI" id="CHEBI:30616"/>
        <dbReference type="ChEBI" id="CHEBI:43474"/>
        <dbReference type="ChEBI" id="CHEBI:456216"/>
        <dbReference type="EC" id="5.6.2.4"/>
    </reaction>
</comment>
<evidence type="ECO:0000256" key="7">
    <source>
        <dbReference type="ARBA" id="ARBA00034808"/>
    </source>
</evidence>
<feature type="binding site" evidence="10">
    <location>
        <begin position="34"/>
        <end position="41"/>
    </location>
    <ligand>
        <name>ATP</name>
        <dbReference type="ChEBI" id="CHEBI:30616"/>
    </ligand>
</feature>
<dbReference type="GO" id="GO:0043138">
    <property type="term" value="F:3'-5' DNA helicase activity"/>
    <property type="evidence" value="ECO:0007669"/>
    <property type="project" value="UniProtKB-EC"/>
</dbReference>
<keyword evidence="3 10" id="KW-0347">Helicase</keyword>
<keyword evidence="2 10" id="KW-0378">Hydrolase</keyword>
<evidence type="ECO:0000256" key="5">
    <source>
        <dbReference type="ARBA" id="ARBA00023235"/>
    </source>
</evidence>
<dbReference type="GO" id="GO:0005524">
    <property type="term" value="F:ATP binding"/>
    <property type="evidence" value="ECO:0007669"/>
    <property type="project" value="UniProtKB-UniRule"/>
</dbReference>
<dbReference type="InterPro" id="IPR014016">
    <property type="entry name" value="UvrD-like_ATP-bd"/>
</dbReference>
<dbReference type="EC" id="5.6.2.4" evidence="7"/>
<evidence type="ECO:0000256" key="4">
    <source>
        <dbReference type="ARBA" id="ARBA00022840"/>
    </source>
</evidence>
<dbReference type="Gene3D" id="3.40.50.300">
    <property type="entry name" value="P-loop containing nucleotide triphosphate hydrolases"/>
    <property type="match status" value="3"/>
</dbReference>
<evidence type="ECO:0000256" key="10">
    <source>
        <dbReference type="PROSITE-ProRule" id="PRU00560"/>
    </source>
</evidence>
<dbReference type="PANTHER" id="PTHR11070:SF2">
    <property type="entry name" value="ATP-DEPENDENT DNA HELICASE SRS2"/>
    <property type="match status" value="1"/>
</dbReference>
<dbReference type="PROSITE" id="PS51198">
    <property type="entry name" value="UVRD_HELICASE_ATP_BIND"/>
    <property type="match status" value="1"/>
</dbReference>
<evidence type="ECO:0000256" key="9">
    <source>
        <dbReference type="ARBA" id="ARBA00048988"/>
    </source>
</evidence>
<dbReference type="GO" id="GO:0003677">
    <property type="term" value="F:DNA binding"/>
    <property type="evidence" value="ECO:0007669"/>
    <property type="project" value="InterPro"/>
</dbReference>
<feature type="domain" description="UvrD-like helicase C-terminal" evidence="12">
    <location>
        <begin position="234"/>
        <end position="479"/>
    </location>
</feature>
<evidence type="ECO:0000256" key="3">
    <source>
        <dbReference type="ARBA" id="ARBA00022806"/>
    </source>
</evidence>
<dbReference type="PROSITE" id="PS51217">
    <property type="entry name" value="UVRD_HELICASE_CTER"/>
    <property type="match status" value="1"/>
</dbReference>
<keyword evidence="1 10" id="KW-0547">Nucleotide-binding</keyword>
<accession>A0A5Q0CG59</accession>
<gene>
    <name evidence="13" type="ORF">FZ934_24920</name>
</gene>
<evidence type="ECO:0000256" key="6">
    <source>
        <dbReference type="ARBA" id="ARBA00034617"/>
    </source>
</evidence>
<evidence type="ECO:0000256" key="2">
    <source>
        <dbReference type="ARBA" id="ARBA00022801"/>
    </source>
</evidence>
<comment type="catalytic activity">
    <reaction evidence="6">
        <text>Couples ATP hydrolysis with the unwinding of duplex DNA by translocating in the 3'-5' direction.</text>
        <dbReference type="EC" id="5.6.2.4"/>
    </reaction>
</comment>
<keyword evidence="4 10" id="KW-0067">ATP-binding</keyword>
<dbReference type="SUPFAM" id="SSF52540">
    <property type="entry name" value="P-loop containing nucleoside triphosphate hydrolases"/>
    <property type="match status" value="1"/>
</dbReference>
<dbReference type="AlphaFoldDB" id="A0A5Q0CG59"/>
<dbReference type="OrthoDB" id="5461146at2"/>
<sequence length="559" mass="62108">MISRDRWTPAGGLTLEPNALLAARAVSGNLALTAGPGAGKTEALAQRADFLLRTATCRYPSRILAISFKADASQNLKGRVRLRCGHELASRFDSYTFHAFAKRIIDRFRTALVGQDQLEPDYSVGERRVQGQSITFEDMVPLATTIVKSNTIAKNALKHTYSHVFLDEFQDCTGEQYEFLKSCFFSSGAELTAVGDTKQKIMGWAGALEGIFQDFARDFKATPLSLYQNFRAKPRLKRMQNAMVRKMDPSAAVDDADLPGEEGSITVLTAADATEEAEKLAAAVKSRIDEGLEPSEIAVLVSRDQQYVCQRLRAAFQAHEIPFREEDSTQEFTAEPIVKVITDLLLVAGTAESGDAHRRLIDAIVYGRAMDDEQEYRARSRWNRFVTETREVIARGGIAKGSVVGLKGILERLFQVVGRDAIVAMSPDYAHGSRLNELVDAAVNRLHDVLSHDEDIRLALSAFAADRAVRVMSVHKSKGLEFDTVAVMGVEEETFWGKIADERSAFFVAISRAKRELILTVAASRERPVGFPGYRRWTTLRHPHDEFLGYALPYQLTYS</sequence>
<dbReference type="CDD" id="cd17932">
    <property type="entry name" value="DEXQc_UvrD"/>
    <property type="match status" value="1"/>
</dbReference>
<dbReference type="InterPro" id="IPR014017">
    <property type="entry name" value="DNA_helicase_UvrD-like_C"/>
</dbReference>
<feature type="domain" description="UvrD-like helicase ATP-binding" evidence="11">
    <location>
        <begin position="13"/>
        <end position="233"/>
    </location>
</feature>
<evidence type="ECO:0000256" key="8">
    <source>
        <dbReference type="ARBA" id="ARBA00034923"/>
    </source>
</evidence>
<dbReference type="Pfam" id="PF00580">
    <property type="entry name" value="UvrD-helicase"/>
    <property type="match status" value="2"/>
</dbReference>
<dbReference type="InterPro" id="IPR000212">
    <property type="entry name" value="DNA_helicase_UvrD/REP"/>
</dbReference>
<evidence type="ECO:0000259" key="11">
    <source>
        <dbReference type="PROSITE" id="PS51198"/>
    </source>
</evidence>
<dbReference type="InterPro" id="IPR027417">
    <property type="entry name" value="P-loop_NTPase"/>
</dbReference>
<keyword evidence="5" id="KW-0413">Isomerase</keyword>
<evidence type="ECO:0000313" key="13">
    <source>
        <dbReference type="EMBL" id="QFY63494.1"/>
    </source>
</evidence>
<keyword evidence="14" id="KW-1185">Reference proteome</keyword>
<dbReference type="Proteomes" id="UP000326881">
    <property type="component" value="Plasmid unnamed"/>
</dbReference>
<evidence type="ECO:0000256" key="1">
    <source>
        <dbReference type="ARBA" id="ARBA00022741"/>
    </source>
</evidence>
<protein>
    <recommendedName>
        <fullName evidence="7">DNA 3'-5' helicase</fullName>
        <ecNumber evidence="7">5.6.2.4</ecNumber>
    </recommendedName>
    <alternativeName>
        <fullName evidence="8">DNA 3'-5' helicase II</fullName>
    </alternativeName>
</protein>
<evidence type="ECO:0000259" key="12">
    <source>
        <dbReference type="PROSITE" id="PS51217"/>
    </source>
</evidence>
<geneLocation type="plasmid" evidence="13 14">
    <name>unnamed</name>
</geneLocation>
<evidence type="ECO:0000313" key="14">
    <source>
        <dbReference type="Proteomes" id="UP000326881"/>
    </source>
</evidence>
<dbReference type="Pfam" id="PF13361">
    <property type="entry name" value="UvrD_C"/>
    <property type="match status" value="2"/>
</dbReference>
<dbReference type="GO" id="GO:0000725">
    <property type="term" value="P:recombinational repair"/>
    <property type="evidence" value="ECO:0007669"/>
    <property type="project" value="TreeGrafter"/>
</dbReference>
<dbReference type="EMBL" id="CP043499">
    <property type="protein sequence ID" value="QFY63494.1"/>
    <property type="molecule type" value="Genomic_DNA"/>
</dbReference>
<dbReference type="KEGG" id="rgr:FZ934_24920"/>
<dbReference type="PANTHER" id="PTHR11070">
    <property type="entry name" value="UVRD / RECB / PCRA DNA HELICASE FAMILY MEMBER"/>
    <property type="match status" value="1"/>
</dbReference>